<evidence type="ECO:0000313" key="1">
    <source>
        <dbReference type="EMBL" id="KAJ1148340.1"/>
    </source>
</evidence>
<proteinExistence type="predicted"/>
<comment type="caution">
    <text evidence="1">The sequence shown here is derived from an EMBL/GenBank/DDBJ whole genome shotgun (WGS) entry which is preliminary data.</text>
</comment>
<gene>
    <name evidence="1" type="ORF">NDU88_001177</name>
</gene>
<accession>A0AAV7RC82</accession>
<organism evidence="1 2">
    <name type="scientific">Pleurodeles waltl</name>
    <name type="common">Iberian ribbed newt</name>
    <dbReference type="NCBI Taxonomy" id="8319"/>
    <lineage>
        <taxon>Eukaryota</taxon>
        <taxon>Metazoa</taxon>
        <taxon>Chordata</taxon>
        <taxon>Craniata</taxon>
        <taxon>Vertebrata</taxon>
        <taxon>Euteleostomi</taxon>
        <taxon>Amphibia</taxon>
        <taxon>Batrachia</taxon>
        <taxon>Caudata</taxon>
        <taxon>Salamandroidea</taxon>
        <taxon>Salamandridae</taxon>
        <taxon>Pleurodelinae</taxon>
        <taxon>Pleurodeles</taxon>
    </lineage>
</organism>
<dbReference type="Proteomes" id="UP001066276">
    <property type="component" value="Chromosome 5"/>
</dbReference>
<reference evidence="1" key="1">
    <citation type="journal article" date="2022" name="bioRxiv">
        <title>Sequencing and chromosome-scale assembly of the giantPleurodeles waltlgenome.</title>
        <authorList>
            <person name="Brown T."/>
            <person name="Elewa A."/>
            <person name="Iarovenko S."/>
            <person name="Subramanian E."/>
            <person name="Araus A.J."/>
            <person name="Petzold A."/>
            <person name="Susuki M."/>
            <person name="Suzuki K.-i.T."/>
            <person name="Hayashi T."/>
            <person name="Toyoda A."/>
            <person name="Oliveira C."/>
            <person name="Osipova E."/>
            <person name="Leigh N.D."/>
            <person name="Simon A."/>
            <person name="Yun M.H."/>
        </authorList>
    </citation>
    <scope>NUCLEOTIDE SEQUENCE</scope>
    <source>
        <strain evidence="1">20211129_DDA</strain>
        <tissue evidence="1">Liver</tissue>
    </source>
</reference>
<dbReference type="EMBL" id="JANPWB010000009">
    <property type="protein sequence ID" value="KAJ1148340.1"/>
    <property type="molecule type" value="Genomic_DNA"/>
</dbReference>
<dbReference type="AlphaFoldDB" id="A0AAV7RC82"/>
<protein>
    <submittedName>
        <fullName evidence="1">Uncharacterized protein</fullName>
    </submittedName>
</protein>
<sequence length="148" mass="15825">MGKAEVADGPPVPRKHASIDTVLGRGIGLVANETGLTERRLSVGLALEGSLIMLLLPLGVWEEEAMSIANGSEAVRRRDQIGMAIGNPSVFMVSPLPVGPPVSRSPCMFDRNKDCSPNPFDKVYDVNNALEPLAPGCTFHQQRPPTPL</sequence>
<evidence type="ECO:0000313" key="2">
    <source>
        <dbReference type="Proteomes" id="UP001066276"/>
    </source>
</evidence>
<name>A0AAV7RC82_PLEWA</name>
<keyword evidence="2" id="KW-1185">Reference proteome</keyword>